<dbReference type="InterPro" id="IPR021357">
    <property type="entry name" value="DUF2782"/>
</dbReference>
<dbReference type="EMBL" id="JAPNOA010000028">
    <property type="protein sequence ID" value="MCY0965675.1"/>
    <property type="molecule type" value="Genomic_DNA"/>
</dbReference>
<dbReference type="AlphaFoldDB" id="A0A9X3ISW7"/>
<gene>
    <name evidence="2" type="ORF">OUO13_10785</name>
</gene>
<evidence type="ECO:0000256" key="1">
    <source>
        <dbReference type="SAM" id="SignalP"/>
    </source>
</evidence>
<sequence>MKTSRVLVASLLLALGSTTLLVPAVQAEDITGETVTIRNDGDNTFYEFRINGELVEIKVVPKKGPTYYLVPANPEGTEFMRKDNPDIVVPSWVIFRW</sequence>
<dbReference type="Proteomes" id="UP001150830">
    <property type="component" value="Unassembled WGS sequence"/>
</dbReference>
<comment type="caution">
    <text evidence="2">The sequence shown here is derived from an EMBL/GenBank/DDBJ whole genome shotgun (WGS) entry which is preliminary data.</text>
</comment>
<feature type="chain" id="PRO_5040929334" evidence="1">
    <location>
        <begin position="28"/>
        <end position="97"/>
    </location>
</feature>
<evidence type="ECO:0000313" key="3">
    <source>
        <dbReference type="Proteomes" id="UP001150830"/>
    </source>
</evidence>
<evidence type="ECO:0000313" key="2">
    <source>
        <dbReference type="EMBL" id="MCY0965675.1"/>
    </source>
</evidence>
<keyword evidence="3" id="KW-1185">Reference proteome</keyword>
<dbReference type="Gene3D" id="2.20.130.30">
    <property type="entry name" value="Protein of unknown function DUF2782"/>
    <property type="match status" value="1"/>
</dbReference>
<dbReference type="RefSeq" id="WP_283173888.1">
    <property type="nucleotide sequence ID" value="NZ_JAPNOA010000028.1"/>
</dbReference>
<accession>A0A9X3ISW7</accession>
<reference evidence="2" key="1">
    <citation type="submission" date="2022-11" db="EMBL/GenBank/DDBJ databases">
        <title>Parathalassolutuus dongxingensis gen. nov., sp. nov., a novel member of family Oceanospirillaceae isolated from a coastal shrimp pond in Guangxi, China.</title>
        <authorList>
            <person name="Chen H."/>
        </authorList>
    </citation>
    <scope>NUCLEOTIDE SEQUENCE</scope>
    <source>
        <strain evidence="2">G-43</strain>
    </source>
</reference>
<proteinExistence type="predicted"/>
<name>A0A9X3ISW7_9GAMM</name>
<protein>
    <submittedName>
        <fullName evidence="2">DUF2782 domain-containing protein</fullName>
    </submittedName>
</protein>
<organism evidence="2 3">
    <name type="scientific">Parathalassolituus penaei</name>
    <dbReference type="NCBI Taxonomy" id="2997323"/>
    <lineage>
        <taxon>Bacteria</taxon>
        <taxon>Pseudomonadati</taxon>
        <taxon>Pseudomonadota</taxon>
        <taxon>Gammaproteobacteria</taxon>
        <taxon>Oceanospirillales</taxon>
        <taxon>Oceanospirillaceae</taxon>
        <taxon>Parathalassolituus</taxon>
    </lineage>
</organism>
<dbReference type="Pfam" id="PF11191">
    <property type="entry name" value="DUF2782"/>
    <property type="match status" value="1"/>
</dbReference>
<feature type="signal peptide" evidence="1">
    <location>
        <begin position="1"/>
        <end position="27"/>
    </location>
</feature>
<keyword evidence="1" id="KW-0732">Signal</keyword>